<evidence type="ECO:0000313" key="3">
    <source>
        <dbReference type="Proteomes" id="UP000807504"/>
    </source>
</evidence>
<evidence type="ECO:0000313" key="2">
    <source>
        <dbReference type="EMBL" id="KAF8794923.1"/>
    </source>
</evidence>
<keyword evidence="3" id="KW-1185">Reference proteome</keyword>
<dbReference type="Proteomes" id="UP000807504">
    <property type="component" value="Unassembled WGS sequence"/>
</dbReference>
<dbReference type="EMBL" id="JABXBU010000002">
    <property type="protein sequence ID" value="KAF8794923.1"/>
    <property type="molecule type" value="Genomic_DNA"/>
</dbReference>
<dbReference type="PROSITE" id="PS51257">
    <property type="entry name" value="PROKAR_LIPOPROTEIN"/>
    <property type="match status" value="1"/>
</dbReference>
<name>A0A8T0G178_ARGBR</name>
<keyword evidence="1" id="KW-0732">Signal</keyword>
<comment type="caution">
    <text evidence="2">The sequence shown here is derived from an EMBL/GenBank/DDBJ whole genome shotgun (WGS) entry which is preliminary data.</text>
</comment>
<protein>
    <submittedName>
        <fullName evidence="2">Uncharacterized protein</fullName>
    </submittedName>
</protein>
<organism evidence="2 3">
    <name type="scientific">Argiope bruennichi</name>
    <name type="common">Wasp spider</name>
    <name type="synonym">Aranea bruennichi</name>
    <dbReference type="NCBI Taxonomy" id="94029"/>
    <lineage>
        <taxon>Eukaryota</taxon>
        <taxon>Metazoa</taxon>
        <taxon>Ecdysozoa</taxon>
        <taxon>Arthropoda</taxon>
        <taxon>Chelicerata</taxon>
        <taxon>Arachnida</taxon>
        <taxon>Araneae</taxon>
        <taxon>Araneomorphae</taxon>
        <taxon>Entelegynae</taxon>
        <taxon>Araneoidea</taxon>
        <taxon>Araneidae</taxon>
        <taxon>Argiope</taxon>
    </lineage>
</organism>
<reference evidence="2" key="1">
    <citation type="journal article" date="2020" name="bioRxiv">
        <title>Chromosome-level reference genome of the European wasp spider Argiope bruennichi: a resource for studies on range expansion and evolutionary adaptation.</title>
        <authorList>
            <person name="Sheffer M.M."/>
            <person name="Hoppe A."/>
            <person name="Krehenwinkel H."/>
            <person name="Uhl G."/>
            <person name="Kuss A.W."/>
            <person name="Jensen L."/>
            <person name="Jensen C."/>
            <person name="Gillespie R.G."/>
            <person name="Hoff K.J."/>
            <person name="Prost S."/>
        </authorList>
    </citation>
    <scope>NUCLEOTIDE SEQUENCE</scope>
</reference>
<feature type="signal peptide" evidence="1">
    <location>
        <begin position="1"/>
        <end position="23"/>
    </location>
</feature>
<reference evidence="2" key="2">
    <citation type="submission" date="2020-06" db="EMBL/GenBank/DDBJ databases">
        <authorList>
            <person name="Sheffer M."/>
        </authorList>
    </citation>
    <scope>NUCLEOTIDE SEQUENCE</scope>
</reference>
<gene>
    <name evidence="2" type="ORF">HNY73_002837</name>
</gene>
<dbReference type="OrthoDB" id="6424365at2759"/>
<proteinExistence type="predicted"/>
<dbReference type="AlphaFoldDB" id="A0A8T0G178"/>
<sequence length="134" mass="15319">MKMNMLLSFLPVFLFACYVVISAQNDPNEEFLKILNCIASSGNQTFCDEFLVCNNELAKPFLEAYEECVKKYLPNGIGHCDENNQLYYSAGIRRLINRCVTKKTKDVQLTDEQKEEMHKVKECLESLSSQAGCE</sequence>
<feature type="chain" id="PRO_5035777262" evidence="1">
    <location>
        <begin position="24"/>
        <end position="134"/>
    </location>
</feature>
<evidence type="ECO:0000256" key="1">
    <source>
        <dbReference type="SAM" id="SignalP"/>
    </source>
</evidence>
<accession>A0A8T0G178</accession>